<dbReference type="Pfam" id="PF00571">
    <property type="entry name" value="CBS"/>
    <property type="match status" value="1"/>
</dbReference>
<dbReference type="InterPro" id="IPR029787">
    <property type="entry name" value="Nucleotide_cyclase"/>
</dbReference>
<reference evidence="5 8" key="2">
    <citation type="submission" date="2019-04" db="EMBL/GenBank/DDBJ databases">
        <title>Isolation and culture of sulfate reducing bacteria from the cold seep of the South China Sea.</title>
        <authorList>
            <person name="Sun C."/>
            <person name="Liu R."/>
        </authorList>
    </citation>
    <scope>NUCLEOTIDE SEQUENCE [LARGE SCALE GENOMIC DNA]</scope>
    <source>
        <strain evidence="5 8">CS1</strain>
    </source>
</reference>
<dbReference type="Pfam" id="PF00563">
    <property type="entry name" value="EAL"/>
    <property type="match status" value="1"/>
</dbReference>
<dbReference type="Gene3D" id="3.20.20.450">
    <property type="entry name" value="EAL domain"/>
    <property type="match status" value="1"/>
</dbReference>
<dbReference type="PROSITE" id="PS51371">
    <property type="entry name" value="CBS"/>
    <property type="match status" value="1"/>
</dbReference>
<dbReference type="PANTHER" id="PTHR33121:SF76">
    <property type="entry name" value="SIGNALING PROTEIN"/>
    <property type="match status" value="1"/>
</dbReference>
<evidence type="ECO:0000313" key="5">
    <source>
        <dbReference type="EMBL" id="QJT10703.1"/>
    </source>
</evidence>
<dbReference type="Gene3D" id="3.30.70.270">
    <property type="match status" value="1"/>
</dbReference>
<dbReference type="PROSITE" id="PS50883">
    <property type="entry name" value="EAL"/>
    <property type="match status" value="1"/>
</dbReference>
<name>A0A6P1ZKH8_9BACT</name>
<dbReference type="InterPro" id="IPR000160">
    <property type="entry name" value="GGDEF_dom"/>
</dbReference>
<dbReference type="NCBIfam" id="TIGR00254">
    <property type="entry name" value="GGDEF"/>
    <property type="match status" value="1"/>
</dbReference>
<dbReference type="Proteomes" id="UP000434052">
    <property type="component" value="Unassembled WGS sequence"/>
</dbReference>
<dbReference type="InterPro" id="IPR043128">
    <property type="entry name" value="Rev_trsase/Diguanyl_cyclase"/>
</dbReference>
<evidence type="ECO:0000259" key="2">
    <source>
        <dbReference type="PROSITE" id="PS50883"/>
    </source>
</evidence>
<dbReference type="PROSITE" id="PS50887">
    <property type="entry name" value="GGDEF"/>
    <property type="match status" value="1"/>
</dbReference>
<dbReference type="OrthoDB" id="9813903at2"/>
<dbReference type="Gene3D" id="3.10.580.10">
    <property type="entry name" value="CBS-domain"/>
    <property type="match status" value="1"/>
</dbReference>
<evidence type="ECO:0000259" key="4">
    <source>
        <dbReference type="PROSITE" id="PS51371"/>
    </source>
</evidence>
<dbReference type="SUPFAM" id="SSF55073">
    <property type="entry name" value="Nucleotide cyclase"/>
    <property type="match status" value="1"/>
</dbReference>
<dbReference type="PANTHER" id="PTHR33121">
    <property type="entry name" value="CYCLIC DI-GMP PHOSPHODIESTERASE PDEF"/>
    <property type="match status" value="1"/>
</dbReference>
<dbReference type="Proteomes" id="UP000503251">
    <property type="component" value="Chromosome"/>
</dbReference>
<accession>A0A6P1ZKH8</accession>
<dbReference type="InterPro" id="IPR000644">
    <property type="entry name" value="CBS_dom"/>
</dbReference>
<dbReference type="SMART" id="SM00267">
    <property type="entry name" value="GGDEF"/>
    <property type="match status" value="1"/>
</dbReference>
<dbReference type="Pfam" id="PF00990">
    <property type="entry name" value="GGDEF"/>
    <property type="match status" value="1"/>
</dbReference>
<gene>
    <name evidence="6" type="ORF">DQK91_09200</name>
    <name evidence="5" type="ORF">E8L03_18055</name>
</gene>
<dbReference type="CDD" id="cd01949">
    <property type="entry name" value="GGDEF"/>
    <property type="match status" value="1"/>
</dbReference>
<dbReference type="EMBL" id="QMIF01000005">
    <property type="protein sequence ID" value="TVM34070.1"/>
    <property type="molecule type" value="Genomic_DNA"/>
</dbReference>
<feature type="domain" description="EAL" evidence="2">
    <location>
        <begin position="187"/>
        <end position="437"/>
    </location>
</feature>
<dbReference type="SUPFAM" id="SSF54631">
    <property type="entry name" value="CBS-domain pair"/>
    <property type="match status" value="1"/>
</dbReference>
<dbReference type="AlphaFoldDB" id="A0A6P1ZKH8"/>
<dbReference type="GO" id="GO:0071111">
    <property type="term" value="F:cyclic-guanylate-specific phosphodiesterase activity"/>
    <property type="evidence" value="ECO:0007669"/>
    <property type="project" value="InterPro"/>
</dbReference>
<dbReference type="InterPro" id="IPR046342">
    <property type="entry name" value="CBS_dom_sf"/>
</dbReference>
<keyword evidence="8" id="KW-1185">Reference proteome</keyword>
<dbReference type="SMART" id="SM00052">
    <property type="entry name" value="EAL"/>
    <property type="match status" value="1"/>
</dbReference>
<dbReference type="CDD" id="cd01948">
    <property type="entry name" value="EAL"/>
    <property type="match status" value="1"/>
</dbReference>
<dbReference type="CDD" id="cd04598">
    <property type="entry name" value="CBS_pair_GGDEF_EAL"/>
    <property type="match status" value="1"/>
</dbReference>
<evidence type="ECO:0000259" key="3">
    <source>
        <dbReference type="PROSITE" id="PS50887"/>
    </source>
</evidence>
<proteinExistence type="predicted"/>
<dbReference type="SUPFAM" id="SSF141868">
    <property type="entry name" value="EAL domain-like"/>
    <property type="match status" value="1"/>
</dbReference>
<evidence type="ECO:0000313" key="8">
    <source>
        <dbReference type="Proteomes" id="UP000503251"/>
    </source>
</evidence>
<keyword evidence="1" id="KW-0129">CBS domain</keyword>
<dbReference type="InterPro" id="IPR050706">
    <property type="entry name" value="Cyclic-di-GMP_PDE-like"/>
</dbReference>
<dbReference type="EMBL" id="CP039543">
    <property type="protein sequence ID" value="QJT10703.1"/>
    <property type="molecule type" value="Genomic_DNA"/>
</dbReference>
<dbReference type="InterPro" id="IPR035919">
    <property type="entry name" value="EAL_sf"/>
</dbReference>
<evidence type="ECO:0000256" key="1">
    <source>
        <dbReference type="PROSITE-ProRule" id="PRU00703"/>
    </source>
</evidence>
<evidence type="ECO:0000313" key="7">
    <source>
        <dbReference type="Proteomes" id="UP000434052"/>
    </source>
</evidence>
<protein>
    <submittedName>
        <fullName evidence="6">GGDEF domain-containing protein</fullName>
    </submittedName>
</protein>
<feature type="domain" description="GGDEF" evidence="3">
    <location>
        <begin position="613"/>
        <end position="768"/>
    </location>
</feature>
<dbReference type="InterPro" id="IPR001633">
    <property type="entry name" value="EAL_dom"/>
</dbReference>
<reference evidence="6 7" key="1">
    <citation type="submission" date="2018-06" db="EMBL/GenBank/DDBJ databases">
        <title>Complete genome of Desulfovibrio marinus P48SEP.</title>
        <authorList>
            <person name="Crispim J.S."/>
            <person name="Vidigal P.M.P."/>
            <person name="Silva L.C.F."/>
            <person name="Araujo L.C."/>
            <person name="Laguardia C.N."/>
            <person name="Dias R.S."/>
            <person name="Sousa M.P."/>
            <person name="Paula S.O."/>
            <person name="Silva C."/>
        </authorList>
    </citation>
    <scope>NUCLEOTIDE SEQUENCE [LARGE SCALE GENOMIC DNA]</scope>
    <source>
        <strain evidence="6 7">P48SEP</strain>
    </source>
</reference>
<organism evidence="6 7">
    <name type="scientific">Oceanidesulfovibrio marinus</name>
    <dbReference type="NCBI Taxonomy" id="370038"/>
    <lineage>
        <taxon>Bacteria</taxon>
        <taxon>Pseudomonadati</taxon>
        <taxon>Thermodesulfobacteriota</taxon>
        <taxon>Desulfovibrionia</taxon>
        <taxon>Desulfovibrionales</taxon>
        <taxon>Desulfovibrionaceae</taxon>
        <taxon>Oceanidesulfovibrio</taxon>
    </lineage>
</organism>
<sequence>MMAALRKFFSKKLQYSEPVGSEDSNGHALLAFFGEDASRQLRACYTNEHIGIVTLELKDFYSLRSPDQDILGPRIMDTLEYEAIREIPNIFHHARFLFSERIGFCCVFLAFCISEDVVSFANATQLFRIQVRERINRSLLSSTKGIGDVMAGYAYIPPRQQGPFSEVLFKAYCHSRRFAGEPKELASLPLYDEFRWILEKGRITTCFQPVIEFKHGGVVGWEAFSRGPENSFFEPPQTLFQLAGELDCTFELEALCRDKALQSLGGLEPHQKLFLNNLNEDVNNPGFSAGQLRNLIEPYGLTPQNVVLEFAERQGFRDMTMFFKAIESFRKEGFAIAIDDVGSGDSSLRNLTQIRPDYIKIDLSLIDGIDSNPYHRSMVETLAFLAGKLGASIIAVGIETETELSSLVSMGVDGGQGNLIGKPAQQKASPSVTIPAKTVYDPADTAGWQGFSPVRELVRPACSVCPEITVKEVKAMLADQPPQTSVVVVENEAPVGLLMQYNMDRHLSTQFGMSLYYYREVGRIMDTHPLVIDVEMSVEEAARAAMSREGTKVYDDIVVTENGRLLGAVSVQGMLDKLAEMQVELAKGANPLSGLPGNVVIERELEKRVKNRQQTSMVYVDLDNFKVYNDVFGFERGDKIILLTARTLTLAVDQVGNQRDFVGHVGGDDFIILAEPGHVQAICDTVLAVFAEETPSLYRDEDIERGYIVGKGRDGQVRQFPLVSLSLAVLDCTFQERFSMDGLSERVAEVKKLAKNIEGNSCVREPFDPAVDCPTAS</sequence>
<evidence type="ECO:0000313" key="6">
    <source>
        <dbReference type="EMBL" id="TVM34070.1"/>
    </source>
</evidence>
<feature type="domain" description="CBS" evidence="4">
    <location>
        <begin position="525"/>
        <end position="585"/>
    </location>
</feature>